<dbReference type="InterPro" id="IPR007921">
    <property type="entry name" value="CHAP_dom"/>
</dbReference>
<dbReference type="InterPro" id="IPR051705">
    <property type="entry name" value="Gsp_Synthetase/Amidase"/>
</dbReference>
<feature type="region of interest" description="Disordered" evidence="1">
    <location>
        <begin position="1"/>
        <end position="22"/>
    </location>
</feature>
<dbReference type="GO" id="GO:0016874">
    <property type="term" value="F:ligase activity"/>
    <property type="evidence" value="ECO:0007669"/>
    <property type="project" value="TreeGrafter"/>
</dbReference>
<dbReference type="SUPFAM" id="SSF54001">
    <property type="entry name" value="Cysteine proteinases"/>
    <property type="match status" value="1"/>
</dbReference>
<dbReference type="InterPro" id="IPR038765">
    <property type="entry name" value="Papain-like_cys_pep_sf"/>
</dbReference>
<dbReference type="PROSITE" id="PS50911">
    <property type="entry name" value="CHAP"/>
    <property type="match status" value="1"/>
</dbReference>
<protein>
    <recommendedName>
        <fullName evidence="2">Peptidase C51 domain-containing protein</fullName>
    </recommendedName>
</protein>
<evidence type="ECO:0000313" key="4">
    <source>
        <dbReference type="Proteomes" id="UP000285060"/>
    </source>
</evidence>
<evidence type="ECO:0000259" key="2">
    <source>
        <dbReference type="PROSITE" id="PS50911"/>
    </source>
</evidence>
<reference evidence="3 4" key="1">
    <citation type="submission" date="2018-08" db="EMBL/GenBank/DDBJ databases">
        <title>Aphanomyces genome sequencing and annotation.</title>
        <authorList>
            <person name="Minardi D."/>
            <person name="Oidtmann B."/>
            <person name="Van Der Giezen M."/>
            <person name="Studholme D.J."/>
        </authorList>
    </citation>
    <scope>NUCLEOTIDE SEQUENCE [LARGE SCALE GENOMIC DNA]</scope>
    <source>
        <strain evidence="3 4">NJM0002</strain>
    </source>
</reference>
<dbReference type="PANTHER" id="PTHR30094">
    <property type="entry name" value="BIFUNCTIONAL GLUTATHIONYLSPERMIDINE SYNTHETASE/AMIDASE-RELATED"/>
    <property type="match status" value="1"/>
</dbReference>
<dbReference type="Pfam" id="PF05257">
    <property type="entry name" value="CHAP"/>
    <property type="match status" value="1"/>
</dbReference>
<feature type="domain" description="Peptidase C51" evidence="2">
    <location>
        <begin position="173"/>
        <end position="325"/>
    </location>
</feature>
<comment type="caution">
    <text evidence="3">The sequence shown here is derived from an EMBL/GenBank/DDBJ whole genome shotgun (WGS) entry which is preliminary data.</text>
</comment>
<dbReference type="Gene3D" id="3.90.1720.10">
    <property type="entry name" value="endopeptidase domain like (from Nostoc punctiforme)"/>
    <property type="match status" value="1"/>
</dbReference>
<dbReference type="AlphaFoldDB" id="A0A3R7CX57"/>
<keyword evidence="4" id="KW-1185">Reference proteome</keyword>
<proteinExistence type="predicted"/>
<sequence length="343" mass="38749">MTNTDLRNILRQHGEPNEAPKTPNPVELVHCLRLFLARHWALARPHPVEAGSNDSDKDLIAVCPGNTNCVCRVIRREEIHPTSGEAVQSGRISYESDGFWDRAQVRAVMASDAFKKRRPPAKVTCKKSSAMTTLFGRWPGDTQGTPNRIHGRGLPHGTVLGSCHGVDGYNCNYRNIPDDVDEGSHYLDGLYTGAKWQCVEYARRYWIINRGLYLPSIPHAAHIWTRVTHVSTLDNPHRRVALQKLPNFGTHMPVVGDLLVYKSTPGQYVGHVAVVVDVLEKKPDRWVVHVAEQNQYNDRMWKGGHYSDELTLDISTRDNSTIYSISHKDADLVLHGWIRPEFD</sequence>
<gene>
    <name evidence="3" type="ORF">DYB32_009181</name>
</gene>
<organism evidence="3 4">
    <name type="scientific">Aphanomyces invadans</name>
    <dbReference type="NCBI Taxonomy" id="157072"/>
    <lineage>
        <taxon>Eukaryota</taxon>
        <taxon>Sar</taxon>
        <taxon>Stramenopiles</taxon>
        <taxon>Oomycota</taxon>
        <taxon>Saprolegniomycetes</taxon>
        <taxon>Saprolegniales</taxon>
        <taxon>Verrucalvaceae</taxon>
        <taxon>Aphanomyces</taxon>
    </lineage>
</organism>
<dbReference type="VEuPathDB" id="FungiDB:H310_01266"/>
<dbReference type="VEuPathDB" id="FungiDB:H310_01267"/>
<evidence type="ECO:0000256" key="1">
    <source>
        <dbReference type="SAM" id="MobiDB-lite"/>
    </source>
</evidence>
<dbReference type="PANTHER" id="PTHR30094:SF0">
    <property type="entry name" value="BIFUNCTIONAL GLUTATHIONYLSPERMIDINE SYNTHETASE_AMIDASE-RELATED"/>
    <property type="match status" value="1"/>
</dbReference>
<accession>A0A3R7CX57</accession>
<dbReference type="Proteomes" id="UP000285060">
    <property type="component" value="Unassembled WGS sequence"/>
</dbReference>
<dbReference type="EMBL" id="QUSY01000860">
    <property type="protein sequence ID" value="RHY27015.1"/>
    <property type="molecule type" value="Genomic_DNA"/>
</dbReference>
<name>A0A3R7CX57_9STRA</name>
<evidence type="ECO:0000313" key="3">
    <source>
        <dbReference type="EMBL" id="RHY27015.1"/>
    </source>
</evidence>